<dbReference type="CDD" id="cd03250">
    <property type="entry name" value="ABCC_MRP_domain1"/>
    <property type="match status" value="1"/>
</dbReference>
<dbReference type="InterPro" id="IPR003593">
    <property type="entry name" value="AAA+_ATPase"/>
</dbReference>
<evidence type="ECO:0000256" key="6">
    <source>
        <dbReference type="ARBA" id="ARBA00022840"/>
    </source>
</evidence>
<feature type="domain" description="ABC transmembrane type-1" evidence="12">
    <location>
        <begin position="899"/>
        <end position="1038"/>
    </location>
</feature>
<dbReference type="SMART" id="SM00382">
    <property type="entry name" value="AAA"/>
    <property type="match status" value="2"/>
</dbReference>
<dbReference type="GO" id="GO:0016020">
    <property type="term" value="C:membrane"/>
    <property type="evidence" value="ECO:0007669"/>
    <property type="project" value="UniProtKB-SubCell"/>
</dbReference>
<dbReference type="InterPro" id="IPR050173">
    <property type="entry name" value="ABC_transporter_C-like"/>
</dbReference>
<evidence type="ECO:0008006" key="14">
    <source>
        <dbReference type="Google" id="ProtNLM"/>
    </source>
</evidence>
<dbReference type="EMBL" id="LN868506">
    <property type="protein sequence ID" value="CRX78939.1"/>
    <property type="molecule type" value="Genomic_DNA"/>
</dbReference>
<evidence type="ECO:0000259" key="11">
    <source>
        <dbReference type="PROSITE" id="PS50893"/>
    </source>
</evidence>
<feature type="region of interest" description="Disordered" evidence="9">
    <location>
        <begin position="838"/>
        <end position="857"/>
    </location>
</feature>
<keyword evidence="8 10" id="KW-0472">Membrane</keyword>
<dbReference type="PROSITE" id="PS00211">
    <property type="entry name" value="ABC_TRANSPORTER_1"/>
    <property type="match status" value="1"/>
</dbReference>
<dbReference type="CDD" id="cd18597">
    <property type="entry name" value="ABC_6TM_YOR1_D1_like"/>
    <property type="match status" value="1"/>
</dbReference>
<dbReference type="Gene3D" id="1.20.1560.10">
    <property type="entry name" value="ABC transporter type 1, transmembrane domain"/>
    <property type="match status" value="3"/>
</dbReference>
<feature type="compositionally biased region" description="Acidic residues" evidence="9">
    <location>
        <begin position="841"/>
        <end position="854"/>
    </location>
</feature>
<dbReference type="PROSITE" id="PS50929">
    <property type="entry name" value="ABC_TM1F"/>
    <property type="match status" value="2"/>
</dbReference>
<feature type="domain" description="ABC transmembrane type-1" evidence="12">
    <location>
        <begin position="188"/>
        <end position="477"/>
    </location>
</feature>
<name>A0A0H5G9F7_9BASI</name>
<feature type="transmembrane region" description="Helical" evidence="10">
    <location>
        <begin position="235"/>
        <end position="256"/>
    </location>
</feature>
<feature type="compositionally biased region" description="Low complexity" evidence="9">
    <location>
        <begin position="567"/>
        <end position="576"/>
    </location>
</feature>
<evidence type="ECO:0000259" key="12">
    <source>
        <dbReference type="PROSITE" id="PS50929"/>
    </source>
</evidence>
<dbReference type="Pfam" id="PF00005">
    <property type="entry name" value="ABC_tran"/>
    <property type="match status" value="2"/>
</dbReference>
<dbReference type="PANTHER" id="PTHR24223">
    <property type="entry name" value="ATP-BINDING CASSETTE SUB-FAMILY C"/>
    <property type="match status" value="1"/>
</dbReference>
<gene>
    <name evidence="13" type="ORF">ls5930a1_00008</name>
</gene>
<dbReference type="SUPFAM" id="SSF90123">
    <property type="entry name" value="ABC transporter transmembrane region"/>
    <property type="match status" value="3"/>
</dbReference>
<keyword evidence="7 10" id="KW-1133">Transmembrane helix</keyword>
<evidence type="ECO:0000256" key="2">
    <source>
        <dbReference type="ARBA" id="ARBA00009726"/>
    </source>
</evidence>
<dbReference type="InterPro" id="IPR036640">
    <property type="entry name" value="ABC1_TM_sf"/>
</dbReference>
<dbReference type="PANTHER" id="PTHR24223:SF456">
    <property type="entry name" value="MULTIDRUG RESISTANCE-ASSOCIATED PROTEIN LETHAL(2)03659"/>
    <property type="match status" value="1"/>
</dbReference>
<feature type="compositionally biased region" description="Polar residues" evidence="9">
    <location>
        <begin position="1"/>
        <end position="11"/>
    </location>
</feature>
<dbReference type="Gene3D" id="3.40.50.300">
    <property type="entry name" value="P-loop containing nucleotide triphosphate hydrolases"/>
    <property type="match status" value="2"/>
</dbReference>
<feature type="transmembrane region" description="Helical" evidence="10">
    <location>
        <begin position="1007"/>
        <end position="1026"/>
    </location>
</feature>
<feature type="domain" description="ABC transporter" evidence="11">
    <location>
        <begin position="1242"/>
        <end position="1492"/>
    </location>
</feature>
<reference evidence="13" key="1">
    <citation type="submission" date="2015-06" db="EMBL/GenBank/DDBJ databases">
        <title>Genetic Architecture Underlying Mating-Type Determination in the Yeast Leucosporidium scottii and the Evolution of Mating Systems in Basidiomycetes.</title>
        <authorList>
            <person name="Maia T.M."/>
            <person name="Lopes S."/>
            <person name="Almeida J.M.G.C.F."/>
            <person name="Rosa L.H."/>
            <person name="Sampaio J.P."/>
            <person name="Goncalves P."/>
            <person name="Coelho M.A."/>
        </authorList>
    </citation>
    <scope>NUCLEOTIDE SEQUENCE</scope>
</reference>
<feature type="compositionally biased region" description="Low complexity" evidence="9">
    <location>
        <begin position="1096"/>
        <end position="1122"/>
    </location>
</feature>
<evidence type="ECO:0000313" key="13">
    <source>
        <dbReference type="EMBL" id="CRX78939.1"/>
    </source>
</evidence>
<dbReference type="Pfam" id="PF00664">
    <property type="entry name" value="ABC_membrane"/>
    <property type="match status" value="2"/>
</dbReference>
<organism evidence="13">
    <name type="scientific">Leucosporidium scottii</name>
    <dbReference type="NCBI Taxonomy" id="5278"/>
    <lineage>
        <taxon>Eukaryota</taxon>
        <taxon>Fungi</taxon>
        <taxon>Dikarya</taxon>
        <taxon>Basidiomycota</taxon>
        <taxon>Pucciniomycotina</taxon>
        <taxon>Microbotryomycetes</taxon>
        <taxon>Leucosporidiales</taxon>
        <taxon>Leucosporidium</taxon>
    </lineage>
</organism>
<evidence type="ECO:0000256" key="10">
    <source>
        <dbReference type="SAM" id="Phobius"/>
    </source>
</evidence>
<dbReference type="InterPro" id="IPR027417">
    <property type="entry name" value="P-loop_NTPase"/>
</dbReference>
<feature type="domain" description="ABC transporter" evidence="11">
    <location>
        <begin position="589"/>
        <end position="832"/>
    </location>
</feature>
<dbReference type="SUPFAM" id="SSF52540">
    <property type="entry name" value="P-loop containing nucleoside triphosphate hydrolases"/>
    <property type="match status" value="2"/>
</dbReference>
<keyword evidence="5" id="KW-0547">Nucleotide-binding</keyword>
<evidence type="ECO:0000256" key="7">
    <source>
        <dbReference type="ARBA" id="ARBA00022989"/>
    </source>
</evidence>
<accession>A0A0H5G9F7</accession>
<sequence>MSSHSSNSTRAVSPGKEERKKEESVEMVDMEKQQTAETTFTEEKPLKKPNIPFVGRKQPRDPYPSLDEAPLLPMRSANVFSKWTFTWVQPLLVVGYQRTLEARDLWKLTPDMDSGVLADRLMENFERRRKAIDEWNRALDDGTFKPSVMRKGWWKMKKAMGNGKGDGKQTVGIAGALSDTFKWTFWSAGIIKVIGDVAQVTSPLVTKALINFGTEAYYAHRNVPGYTAPNVGRGVGLAIGLWLMQLVTALCIHQFFVRSAGTGVLARAALITSIYRKSMVLSGKARITITNGKLVNHVSTDVSRIDFCAGFFHMSWTAPIQLIIIIIILLVNLGVSSLAGIGFLVVMLYPQGKAMKAMFGFRKKAMAWTDKRAKLIQELLGGMRIVKFFAWEQPYLAKIDKIRRSELFHIRNLLVVRAANSSVALSMPAIATVIAFLVYSATGHSQDPAIIFTSLTLFNLLRMPLMMLPMSLGTITDAYNACGRLTEVFLADTRTGTYEYKPESEYAVEVNDADFQWESSPPEDSAPKTKKQQAELAAKLKADKKKDKKAAALAPAVAQDEKKADVEPAAEAPADSEVLDGRATLGVPTDQNDPTTTPAEPELLQLSNVNVRIPKGALVAVVGPVGSGKSSFLQALLGEMKRTRGSVTFGGSVSYAPQQAWMQSCSLKDNILFGQPYDEERYERVIADACLEADFAMLPSGDLTEIGEKGVTLSGGQKQYVALVSSLSREPCSLGLLLNRRVNIARALYYNADVVLLDDPLSAVDAHVGKHLFHEAICGALKDKTRILVTHALHFLPQVDYVICLDHGKITQQGTYAELMSDDQGPFAEMFKEFGGGMEEQKEEEEEKEEEAIEEAGKKPEKLKAKALMQEEERATGSVGGAVYMKFVRAAKGHITVPLLLASLILMQGAQVVGSYWLIWWQADTFNASNGVYMGGYAALGVAQAISSFLMGVCGVFIGYNASASLHYVAINGVMHAPMSFFDTTPIGRIMNSIDTLDNTLNDAMRMAVSTAAAVLGAIILISIVIPYFLPIVAFVLITISHHSALVLLRSSTSSPLSSTALPLARSNDSTTSFARRSTPTSERVYREWPPFALTARRTTSSRSARTTSTSRTAPTTSPSSTNGKLRLTSSFDFAEHGLIPSRPSWLGFRLDFFGALLTAVVAFFGVGTRTSISPSQTGLILSYILTIQQAFSWFIRQWVEVENDMNSVERILHYANELEQEAPAVIEDNRPPADWPANGAIEFKKVVMSYRPELPPVLKGLSLSIGAGEKIGVVGRTGAGKSSIMQALFRIVNDLTSGSIEIDGLDISKMGLQDLREKLAIIPQDALLFNGTLRTNLDPFGLHDDATLWDALKRSWLVDQDSSSTDGKAAPAAAGSTPATPASRFTLDMAIEDEGNNLSVGERSLVSLARALVKDSRIIVLDEATASVDLATDSKLQRTIRDAFSDKTLLIIAHRLRTVIDADRILVMSDGQVAEFDSAAHQPLPPAQWHL</sequence>
<feature type="transmembrane region" description="Helical" evidence="10">
    <location>
        <begin position="939"/>
        <end position="960"/>
    </location>
</feature>
<feature type="transmembrane region" description="Helical" evidence="10">
    <location>
        <begin position="895"/>
        <end position="919"/>
    </location>
</feature>
<keyword evidence="6" id="KW-0067">ATP-binding</keyword>
<evidence type="ECO:0000256" key="8">
    <source>
        <dbReference type="ARBA" id="ARBA00023136"/>
    </source>
</evidence>
<protein>
    <recommendedName>
        <fullName evidence="14">ABC transporter</fullName>
    </recommendedName>
</protein>
<dbReference type="CDD" id="cd03244">
    <property type="entry name" value="ABCC_MRP_domain2"/>
    <property type="match status" value="1"/>
</dbReference>
<dbReference type="GO" id="GO:0016887">
    <property type="term" value="F:ATP hydrolysis activity"/>
    <property type="evidence" value="ECO:0007669"/>
    <property type="project" value="InterPro"/>
</dbReference>
<evidence type="ECO:0000256" key="5">
    <source>
        <dbReference type="ARBA" id="ARBA00022741"/>
    </source>
</evidence>
<evidence type="ECO:0000256" key="1">
    <source>
        <dbReference type="ARBA" id="ARBA00004141"/>
    </source>
</evidence>
<dbReference type="GO" id="GO:0005524">
    <property type="term" value="F:ATP binding"/>
    <property type="evidence" value="ECO:0007669"/>
    <property type="project" value="UniProtKB-KW"/>
</dbReference>
<dbReference type="FunFam" id="3.40.50.300:FF:000565">
    <property type="entry name" value="ABC bile acid transporter"/>
    <property type="match status" value="1"/>
</dbReference>
<feature type="transmembrane region" description="Helical" evidence="10">
    <location>
        <begin position="445"/>
        <end position="461"/>
    </location>
</feature>
<evidence type="ECO:0000256" key="4">
    <source>
        <dbReference type="ARBA" id="ARBA00022692"/>
    </source>
</evidence>
<keyword evidence="4 10" id="KW-0812">Transmembrane</keyword>
<feature type="region of interest" description="Disordered" evidence="9">
    <location>
        <begin position="1"/>
        <end position="64"/>
    </location>
</feature>
<dbReference type="InterPro" id="IPR017871">
    <property type="entry name" value="ABC_transporter-like_CS"/>
</dbReference>
<dbReference type="PROSITE" id="PS50893">
    <property type="entry name" value="ABC_TRANSPORTER_2"/>
    <property type="match status" value="2"/>
</dbReference>
<comment type="similarity">
    <text evidence="2">Belongs to the ABC transporter superfamily. ABCC family. Conjugate transporter (TC 3.A.1.208) subfamily.</text>
</comment>
<feature type="region of interest" description="Disordered" evidence="9">
    <location>
        <begin position="1096"/>
        <end position="1124"/>
    </location>
</feature>
<feature type="region of interest" description="Disordered" evidence="9">
    <location>
        <begin position="551"/>
        <end position="600"/>
    </location>
</feature>
<dbReference type="FunFam" id="1.20.1560.10:FF:000061">
    <property type="entry name" value="ATP-binding cassette transporter YOR1"/>
    <property type="match status" value="1"/>
</dbReference>
<dbReference type="InterPro" id="IPR003439">
    <property type="entry name" value="ABC_transporter-like_ATP-bd"/>
</dbReference>
<feature type="compositionally biased region" description="Basic and acidic residues" evidence="9">
    <location>
        <begin position="15"/>
        <end position="34"/>
    </location>
</feature>
<feature type="compositionally biased region" description="Polar residues" evidence="9">
    <location>
        <begin position="589"/>
        <end position="598"/>
    </location>
</feature>
<evidence type="ECO:0000256" key="3">
    <source>
        <dbReference type="ARBA" id="ARBA00022448"/>
    </source>
</evidence>
<dbReference type="GO" id="GO:0140359">
    <property type="term" value="F:ABC-type transporter activity"/>
    <property type="evidence" value="ECO:0007669"/>
    <property type="project" value="InterPro"/>
</dbReference>
<proteinExistence type="inferred from homology"/>
<comment type="subcellular location">
    <subcellularLocation>
        <location evidence="1">Membrane</location>
        <topology evidence="1">Multi-pass membrane protein</topology>
    </subcellularLocation>
</comment>
<evidence type="ECO:0000256" key="9">
    <source>
        <dbReference type="SAM" id="MobiDB-lite"/>
    </source>
</evidence>
<feature type="transmembrane region" description="Helical" evidence="10">
    <location>
        <begin position="414"/>
        <end position="439"/>
    </location>
</feature>
<dbReference type="InterPro" id="IPR011527">
    <property type="entry name" value="ABC1_TM_dom"/>
</dbReference>
<keyword evidence="3" id="KW-0813">Transport</keyword>
<feature type="transmembrane region" description="Helical" evidence="10">
    <location>
        <begin position="320"/>
        <end position="349"/>
    </location>
</feature>